<dbReference type="InParanoid" id="L7JVC3"/>
<dbReference type="EMBL" id="JH993980">
    <property type="protein sequence ID" value="ELQ75245.1"/>
    <property type="molecule type" value="Genomic_DNA"/>
</dbReference>
<organism evidence="1 2">
    <name type="scientific">Trachipleistophora hominis</name>
    <name type="common">Microsporidian parasite</name>
    <dbReference type="NCBI Taxonomy" id="72359"/>
    <lineage>
        <taxon>Eukaryota</taxon>
        <taxon>Fungi</taxon>
        <taxon>Fungi incertae sedis</taxon>
        <taxon>Microsporidia</taxon>
        <taxon>Pleistophoridae</taxon>
        <taxon>Trachipleistophora</taxon>
    </lineage>
</organism>
<protein>
    <submittedName>
        <fullName evidence="1">Uncharacterized protein</fullName>
    </submittedName>
</protein>
<proteinExistence type="predicted"/>
<evidence type="ECO:0000313" key="1">
    <source>
        <dbReference type="EMBL" id="ELQ75245.1"/>
    </source>
</evidence>
<sequence>MVYICKISGCFCNSDKMRQLCDDYMIYDAELDLCNKEKFLIQNYSNGCKRKGRHPDIL</sequence>
<dbReference type="HOGENOM" id="CLU_2980754_0_0_1"/>
<dbReference type="AlphaFoldDB" id="L7JVC3"/>
<dbReference type="VEuPathDB" id="MicrosporidiaDB:THOM_1816"/>
<dbReference type="Proteomes" id="UP000011185">
    <property type="component" value="Unassembled WGS sequence"/>
</dbReference>
<accession>L7JVC3</accession>
<keyword evidence="2" id="KW-1185">Reference proteome</keyword>
<gene>
    <name evidence="1" type="ORF">THOM_1816</name>
</gene>
<name>L7JVC3_TRAHO</name>
<reference evidence="1 2" key="1">
    <citation type="journal article" date="2012" name="PLoS Pathog.">
        <title>The genome of the obligate intracellular parasite Trachipleistophora hominis: new insights into microsporidian genome dynamics and reductive evolution.</title>
        <authorList>
            <person name="Heinz E."/>
            <person name="Williams T.A."/>
            <person name="Nakjang S."/>
            <person name="Noel C.J."/>
            <person name="Swan D.C."/>
            <person name="Goldberg A.V."/>
            <person name="Harris S.R."/>
            <person name="Weinmaier T."/>
            <person name="Markert S."/>
            <person name="Becher D."/>
            <person name="Bernhardt J."/>
            <person name="Dagan T."/>
            <person name="Hacker C."/>
            <person name="Lucocq J.M."/>
            <person name="Schweder T."/>
            <person name="Rattei T."/>
            <person name="Hall N."/>
            <person name="Hirt R.P."/>
            <person name="Embley T.M."/>
        </authorList>
    </citation>
    <scope>NUCLEOTIDE SEQUENCE [LARGE SCALE GENOMIC DNA]</scope>
</reference>
<evidence type="ECO:0000313" key="2">
    <source>
        <dbReference type="Proteomes" id="UP000011185"/>
    </source>
</evidence>